<dbReference type="GO" id="GO:0008270">
    <property type="term" value="F:zinc ion binding"/>
    <property type="evidence" value="ECO:0007669"/>
    <property type="project" value="UniProtKB-UniRule"/>
</dbReference>
<evidence type="ECO:0000313" key="9">
    <source>
        <dbReference type="EMBL" id="AIJ07199.1"/>
    </source>
</evidence>
<dbReference type="SUPFAM" id="SSF55486">
    <property type="entry name" value="Metalloproteases ('zincins'), catalytic domain"/>
    <property type="match status" value="1"/>
</dbReference>
<feature type="binding site" evidence="8">
    <location>
        <position position="118"/>
    </location>
    <ligand>
        <name>Zn(2+)</name>
        <dbReference type="ChEBI" id="CHEBI:29105"/>
        <note>catalytic</note>
    </ligand>
</feature>
<dbReference type="InterPro" id="IPR002036">
    <property type="entry name" value="YbeY"/>
</dbReference>
<keyword evidence="4 8" id="KW-0479">Metal-binding</keyword>
<dbReference type="EC" id="3.1.-.-" evidence="8"/>
<dbReference type="GO" id="GO:0004222">
    <property type="term" value="F:metalloendopeptidase activity"/>
    <property type="evidence" value="ECO:0007669"/>
    <property type="project" value="InterPro"/>
</dbReference>
<keyword evidence="2 8" id="KW-0690">Ribosome biogenesis</keyword>
<evidence type="ECO:0000256" key="8">
    <source>
        <dbReference type="HAMAP-Rule" id="MF_00009"/>
    </source>
</evidence>
<dbReference type="EMBL" id="CP006664">
    <property type="protein sequence ID" value="AIJ07199.1"/>
    <property type="molecule type" value="Genomic_DNA"/>
</dbReference>
<dbReference type="NCBIfam" id="TIGR00043">
    <property type="entry name" value="rRNA maturation RNase YbeY"/>
    <property type="match status" value="1"/>
</dbReference>
<evidence type="ECO:0000256" key="5">
    <source>
        <dbReference type="ARBA" id="ARBA00022759"/>
    </source>
</evidence>
<dbReference type="GO" id="GO:0004521">
    <property type="term" value="F:RNA endonuclease activity"/>
    <property type="evidence" value="ECO:0007669"/>
    <property type="project" value="UniProtKB-UniRule"/>
</dbReference>
<comment type="cofactor">
    <cofactor evidence="8">
        <name>Zn(2+)</name>
        <dbReference type="ChEBI" id="CHEBI:29105"/>
    </cofactor>
    <text evidence="8">Binds 1 zinc ion.</text>
</comment>
<dbReference type="RefSeq" id="WP_034164177.1">
    <property type="nucleotide sequence ID" value="NZ_CP006664.1"/>
</dbReference>
<keyword evidence="8" id="KW-0698">rRNA processing</keyword>
<dbReference type="Pfam" id="PF02130">
    <property type="entry name" value="YbeY"/>
    <property type="match status" value="1"/>
</dbReference>
<dbReference type="PROSITE" id="PS01306">
    <property type="entry name" value="UPF0054"/>
    <property type="match status" value="1"/>
</dbReference>
<evidence type="ECO:0000256" key="3">
    <source>
        <dbReference type="ARBA" id="ARBA00022722"/>
    </source>
</evidence>
<evidence type="ECO:0000256" key="4">
    <source>
        <dbReference type="ARBA" id="ARBA00022723"/>
    </source>
</evidence>
<evidence type="ECO:0000256" key="1">
    <source>
        <dbReference type="ARBA" id="ARBA00010875"/>
    </source>
</evidence>
<proteinExistence type="inferred from homology"/>
<gene>
    <name evidence="8" type="primary">ybeY</name>
    <name evidence="9" type="ORF">ETEE_0728</name>
</gene>
<dbReference type="PANTHER" id="PTHR46986:SF1">
    <property type="entry name" value="ENDORIBONUCLEASE YBEY, CHLOROPLASTIC"/>
    <property type="match status" value="1"/>
</dbReference>
<evidence type="ECO:0000256" key="2">
    <source>
        <dbReference type="ARBA" id="ARBA00022517"/>
    </source>
</evidence>
<keyword evidence="5 8" id="KW-0255">Endonuclease</keyword>
<dbReference type="PANTHER" id="PTHR46986">
    <property type="entry name" value="ENDORIBONUCLEASE YBEY, CHLOROPLASTIC"/>
    <property type="match status" value="1"/>
</dbReference>
<dbReference type="Gene3D" id="3.40.390.30">
    <property type="entry name" value="Metalloproteases ('zincins'), catalytic domain"/>
    <property type="match status" value="1"/>
</dbReference>
<dbReference type="AlphaFoldDB" id="A0A076LNC2"/>
<keyword evidence="8" id="KW-0963">Cytoplasm</keyword>
<dbReference type="GO" id="GO:0006364">
    <property type="term" value="P:rRNA processing"/>
    <property type="evidence" value="ECO:0007669"/>
    <property type="project" value="UniProtKB-UniRule"/>
</dbReference>
<reference evidence="9 10" key="1">
    <citation type="journal article" date="2012" name="PLoS ONE">
        <title>Edwardsiella comparative phylogenomics reveal the new intra/inter-species taxonomic relationships, virulence evolution and niche adaptation mechanisms.</title>
        <authorList>
            <person name="Yang M."/>
            <person name="Lv Y."/>
            <person name="Xiao J."/>
            <person name="Wu H."/>
            <person name="Zheng H."/>
            <person name="Liu Q."/>
            <person name="Zhang Y."/>
            <person name="Wang Q."/>
        </authorList>
    </citation>
    <scope>NUCLEOTIDE SEQUENCE [LARGE SCALE GENOMIC DNA]</scope>
    <source>
        <strain evidence="10">080813</strain>
    </source>
</reference>
<name>A0A076LNC2_9GAMM</name>
<comment type="subcellular location">
    <subcellularLocation>
        <location evidence="8">Cytoplasm</location>
    </subcellularLocation>
</comment>
<dbReference type="Proteomes" id="UP000028681">
    <property type="component" value="Chromosome"/>
</dbReference>
<accession>A0A076LNC2</accession>
<comment type="similarity">
    <text evidence="1 8">Belongs to the endoribonuclease YbeY family.</text>
</comment>
<sequence length="157" mass="17606">MSNIILDLQIACDDAPGLPAEGDFLRWLEAVLPRFRDEAEVTIRLVDEAESHELNLTYRGKDRPTNVLSFPFEAPPGIELPLLGDMVICRQVVEREAQEQNIAPLSHWAHMVVHGSLHLLGYDHISDEEAEEMESLEAEIMQALGYPDPYAAEKASD</sequence>
<feature type="binding site" evidence="8">
    <location>
        <position position="124"/>
    </location>
    <ligand>
        <name>Zn(2+)</name>
        <dbReference type="ChEBI" id="CHEBI:29105"/>
        <note>catalytic</note>
    </ligand>
</feature>
<keyword evidence="6 8" id="KW-0378">Hydrolase</keyword>
<dbReference type="KEGG" id="ete:ETEE_0728"/>
<dbReference type="HAMAP" id="MF_00009">
    <property type="entry name" value="Endoribonucl_YbeY"/>
    <property type="match status" value="1"/>
</dbReference>
<dbReference type="InterPro" id="IPR023091">
    <property type="entry name" value="MetalPrtase_cat_dom_sf_prd"/>
</dbReference>
<evidence type="ECO:0000256" key="6">
    <source>
        <dbReference type="ARBA" id="ARBA00022801"/>
    </source>
</evidence>
<evidence type="ECO:0000313" key="10">
    <source>
        <dbReference type="Proteomes" id="UP000028681"/>
    </source>
</evidence>
<keyword evidence="7 8" id="KW-0862">Zinc</keyword>
<dbReference type="HOGENOM" id="CLU_106710_0_1_6"/>
<dbReference type="GO" id="GO:0005737">
    <property type="term" value="C:cytoplasm"/>
    <property type="evidence" value="ECO:0007669"/>
    <property type="project" value="UniProtKB-SubCell"/>
</dbReference>
<organism evidence="9 10">
    <name type="scientific">Edwardsiella anguillarum ET080813</name>
    <dbReference type="NCBI Taxonomy" id="667120"/>
    <lineage>
        <taxon>Bacteria</taxon>
        <taxon>Pseudomonadati</taxon>
        <taxon>Pseudomonadota</taxon>
        <taxon>Gammaproteobacteria</taxon>
        <taxon>Enterobacterales</taxon>
        <taxon>Hafniaceae</taxon>
        <taxon>Edwardsiella</taxon>
    </lineage>
</organism>
<protein>
    <recommendedName>
        <fullName evidence="8">Endoribonuclease YbeY</fullName>
        <ecNumber evidence="8">3.1.-.-</ecNumber>
    </recommendedName>
</protein>
<feature type="binding site" evidence="8">
    <location>
        <position position="114"/>
    </location>
    <ligand>
        <name>Zn(2+)</name>
        <dbReference type="ChEBI" id="CHEBI:29105"/>
        <note>catalytic</note>
    </ligand>
</feature>
<keyword evidence="3 8" id="KW-0540">Nuclease</keyword>
<dbReference type="GeneID" id="33938466"/>
<evidence type="ECO:0000256" key="7">
    <source>
        <dbReference type="ARBA" id="ARBA00022833"/>
    </source>
</evidence>
<comment type="function">
    <text evidence="8">Single strand-specific metallo-endoribonuclease involved in late-stage 70S ribosome quality control and in maturation of the 3' terminus of the 16S rRNA.</text>
</comment>
<dbReference type="InterPro" id="IPR020549">
    <property type="entry name" value="YbeY_CS"/>
</dbReference>